<evidence type="ECO:0000256" key="2">
    <source>
        <dbReference type="ARBA" id="ARBA00022475"/>
    </source>
</evidence>
<keyword evidence="7" id="KW-1278">Translocase</keyword>
<accession>A0ABW1VGA9</accession>
<dbReference type="InterPro" id="IPR003593">
    <property type="entry name" value="AAA+_ATPase"/>
</dbReference>
<organism evidence="10 11">
    <name type="scientific">Luethyella okanaganae</name>
    <dbReference type="NCBI Taxonomy" id="69372"/>
    <lineage>
        <taxon>Bacteria</taxon>
        <taxon>Bacillati</taxon>
        <taxon>Actinomycetota</taxon>
        <taxon>Actinomycetes</taxon>
        <taxon>Micrococcales</taxon>
        <taxon>Microbacteriaceae</taxon>
        <taxon>Luethyella</taxon>
    </lineage>
</organism>
<keyword evidence="11" id="KW-1185">Reference proteome</keyword>
<proteinExistence type="predicted"/>
<dbReference type="CDD" id="cd03215">
    <property type="entry name" value="ABC_Carb_Monos_II"/>
    <property type="match status" value="1"/>
</dbReference>
<evidence type="ECO:0000256" key="8">
    <source>
        <dbReference type="ARBA" id="ARBA00023136"/>
    </source>
</evidence>
<feature type="domain" description="ABC transporter" evidence="9">
    <location>
        <begin position="278"/>
        <end position="515"/>
    </location>
</feature>
<dbReference type="SUPFAM" id="SSF52540">
    <property type="entry name" value="P-loop containing nucleoside triphosphate hydrolases"/>
    <property type="match status" value="2"/>
</dbReference>
<evidence type="ECO:0000313" key="11">
    <source>
        <dbReference type="Proteomes" id="UP001596306"/>
    </source>
</evidence>
<keyword evidence="1" id="KW-0813">Transport</keyword>
<evidence type="ECO:0000259" key="9">
    <source>
        <dbReference type="PROSITE" id="PS50893"/>
    </source>
</evidence>
<dbReference type="InterPro" id="IPR017871">
    <property type="entry name" value="ABC_transporter-like_CS"/>
</dbReference>
<evidence type="ECO:0000256" key="5">
    <source>
        <dbReference type="ARBA" id="ARBA00022741"/>
    </source>
</evidence>
<protein>
    <submittedName>
        <fullName evidence="10">Sugar ABC transporter ATP-binding protein</fullName>
    </submittedName>
</protein>
<evidence type="ECO:0000256" key="6">
    <source>
        <dbReference type="ARBA" id="ARBA00022840"/>
    </source>
</evidence>
<dbReference type="InterPro" id="IPR050107">
    <property type="entry name" value="ABC_carbohydrate_import_ATPase"/>
</dbReference>
<dbReference type="PROSITE" id="PS00211">
    <property type="entry name" value="ABC_TRANSPORTER_1"/>
    <property type="match status" value="1"/>
</dbReference>
<evidence type="ECO:0000256" key="4">
    <source>
        <dbReference type="ARBA" id="ARBA00022737"/>
    </source>
</evidence>
<dbReference type="RefSeq" id="WP_386731231.1">
    <property type="nucleotide sequence ID" value="NZ_JBHSTP010000002.1"/>
</dbReference>
<keyword evidence="4" id="KW-0677">Repeat</keyword>
<sequence length="519" mass="54616">MTAHNTAALQRPAGSSHFRQDTAPVTFVVDGVTKSYGPVAALKAVTLSLRPGEVHALLGQNGSGKSSMVKIISGTTPPTAGRVSANGEAIKRGDVRASRGAGIVTVFQELSILPSLTVAENILLGNYPTSMLGTIRRGELHKRAAAVLERFNIVLPLSAPCRTLSLSELQLVEIARALSTSPKLLILDEATSSLDKPDADNLLRISREIAGAGRSVLFVSHRMDEVFAVADTISVLTDGTLVASGAASETTRSILLEQLAGKSLQPLQRLAAAVTTATREVVLDATVPGLGAGAKALGVSVRAGEIVGFAGLQGHGQKEAMRILAGIGHTRGVRISVQGRRVSHPSTHNLVRRGVSYVPEDRGTEGLLLGHSVRTNATLSSLHRLKRWGFLSAASERSSTAEIINMLSVRARSQNVAVDTLSGGNQQKVLIGRALMVRPIVILLDDPTRGIDPGAKADIYETLRALAAQGIGVIFNSTELPEVVGLCDRVLVFHDNHVARELIGDQITEAAILTSMLGA</sequence>
<reference evidence="11" key="1">
    <citation type="journal article" date="2019" name="Int. J. Syst. Evol. Microbiol.">
        <title>The Global Catalogue of Microorganisms (GCM) 10K type strain sequencing project: providing services to taxonomists for standard genome sequencing and annotation.</title>
        <authorList>
            <consortium name="The Broad Institute Genomics Platform"/>
            <consortium name="The Broad Institute Genome Sequencing Center for Infectious Disease"/>
            <person name="Wu L."/>
            <person name="Ma J."/>
        </authorList>
    </citation>
    <scope>NUCLEOTIDE SEQUENCE [LARGE SCALE GENOMIC DNA]</scope>
    <source>
        <strain evidence="11">CCUG 43304</strain>
    </source>
</reference>
<dbReference type="InterPro" id="IPR027417">
    <property type="entry name" value="P-loop_NTPase"/>
</dbReference>
<dbReference type="PROSITE" id="PS50893">
    <property type="entry name" value="ABC_TRANSPORTER_2"/>
    <property type="match status" value="2"/>
</dbReference>
<evidence type="ECO:0000256" key="1">
    <source>
        <dbReference type="ARBA" id="ARBA00022448"/>
    </source>
</evidence>
<keyword evidence="5" id="KW-0547">Nucleotide-binding</keyword>
<dbReference type="CDD" id="cd03216">
    <property type="entry name" value="ABC_Carb_Monos_I"/>
    <property type="match status" value="1"/>
</dbReference>
<dbReference type="PANTHER" id="PTHR43790:SF3">
    <property type="entry name" value="D-ALLOSE IMPORT ATP-BINDING PROTEIN ALSA-RELATED"/>
    <property type="match status" value="1"/>
</dbReference>
<dbReference type="SMART" id="SM00382">
    <property type="entry name" value="AAA"/>
    <property type="match status" value="2"/>
</dbReference>
<feature type="domain" description="ABC transporter" evidence="9">
    <location>
        <begin position="27"/>
        <end position="263"/>
    </location>
</feature>
<dbReference type="EMBL" id="JBHSTP010000002">
    <property type="protein sequence ID" value="MFC6356592.1"/>
    <property type="molecule type" value="Genomic_DNA"/>
</dbReference>
<evidence type="ECO:0000256" key="3">
    <source>
        <dbReference type="ARBA" id="ARBA00022597"/>
    </source>
</evidence>
<dbReference type="Gene3D" id="3.40.50.300">
    <property type="entry name" value="P-loop containing nucleotide triphosphate hydrolases"/>
    <property type="match status" value="2"/>
</dbReference>
<evidence type="ECO:0000313" key="10">
    <source>
        <dbReference type="EMBL" id="MFC6356592.1"/>
    </source>
</evidence>
<comment type="caution">
    <text evidence="10">The sequence shown here is derived from an EMBL/GenBank/DDBJ whole genome shotgun (WGS) entry which is preliminary data.</text>
</comment>
<keyword evidence="6 10" id="KW-0067">ATP-binding</keyword>
<gene>
    <name evidence="10" type="ORF">ACFQB0_10785</name>
</gene>
<keyword evidence="2" id="KW-1003">Cell membrane</keyword>
<keyword evidence="8" id="KW-0472">Membrane</keyword>
<name>A0ABW1VGA9_9MICO</name>
<dbReference type="PANTHER" id="PTHR43790">
    <property type="entry name" value="CARBOHYDRATE TRANSPORT ATP-BINDING PROTEIN MG119-RELATED"/>
    <property type="match status" value="1"/>
</dbReference>
<keyword evidence="3" id="KW-0762">Sugar transport</keyword>
<evidence type="ECO:0000256" key="7">
    <source>
        <dbReference type="ARBA" id="ARBA00022967"/>
    </source>
</evidence>
<dbReference type="Proteomes" id="UP001596306">
    <property type="component" value="Unassembled WGS sequence"/>
</dbReference>
<dbReference type="InterPro" id="IPR003439">
    <property type="entry name" value="ABC_transporter-like_ATP-bd"/>
</dbReference>
<dbReference type="GO" id="GO:0005524">
    <property type="term" value="F:ATP binding"/>
    <property type="evidence" value="ECO:0007669"/>
    <property type="project" value="UniProtKB-KW"/>
</dbReference>
<dbReference type="Pfam" id="PF00005">
    <property type="entry name" value="ABC_tran"/>
    <property type="match status" value="2"/>
</dbReference>